<feature type="region of interest" description="Disordered" evidence="1">
    <location>
        <begin position="23"/>
        <end position="46"/>
    </location>
</feature>
<dbReference type="Proteomes" id="UP000054558">
    <property type="component" value="Unassembled WGS sequence"/>
</dbReference>
<dbReference type="EMBL" id="DF238237">
    <property type="protein sequence ID" value="GAQ93082.1"/>
    <property type="molecule type" value="Genomic_DNA"/>
</dbReference>
<gene>
    <name evidence="2" type="ORF">KFL_012880020</name>
</gene>
<protein>
    <submittedName>
        <fullName evidence="2">Uncharacterized protein</fullName>
    </submittedName>
</protein>
<proteinExistence type="predicted"/>
<organism evidence="2 3">
    <name type="scientific">Klebsormidium nitens</name>
    <name type="common">Green alga</name>
    <name type="synonym">Ulothrix nitens</name>
    <dbReference type="NCBI Taxonomy" id="105231"/>
    <lineage>
        <taxon>Eukaryota</taxon>
        <taxon>Viridiplantae</taxon>
        <taxon>Streptophyta</taxon>
        <taxon>Klebsormidiophyceae</taxon>
        <taxon>Klebsormidiales</taxon>
        <taxon>Klebsormidiaceae</taxon>
        <taxon>Klebsormidium</taxon>
    </lineage>
</organism>
<name>A0A1Y1ISQ8_KLENI</name>
<reference evidence="2 3" key="1">
    <citation type="journal article" date="2014" name="Nat. Commun.">
        <title>Klebsormidium flaccidum genome reveals primary factors for plant terrestrial adaptation.</title>
        <authorList>
            <person name="Hori K."/>
            <person name="Maruyama F."/>
            <person name="Fujisawa T."/>
            <person name="Togashi T."/>
            <person name="Yamamoto N."/>
            <person name="Seo M."/>
            <person name="Sato S."/>
            <person name="Yamada T."/>
            <person name="Mori H."/>
            <person name="Tajima N."/>
            <person name="Moriyama T."/>
            <person name="Ikeuchi M."/>
            <person name="Watanabe M."/>
            <person name="Wada H."/>
            <person name="Kobayashi K."/>
            <person name="Saito M."/>
            <person name="Masuda T."/>
            <person name="Sasaki-Sekimoto Y."/>
            <person name="Mashiguchi K."/>
            <person name="Awai K."/>
            <person name="Shimojima M."/>
            <person name="Masuda S."/>
            <person name="Iwai M."/>
            <person name="Nobusawa T."/>
            <person name="Narise T."/>
            <person name="Kondo S."/>
            <person name="Saito H."/>
            <person name="Sato R."/>
            <person name="Murakawa M."/>
            <person name="Ihara Y."/>
            <person name="Oshima-Yamada Y."/>
            <person name="Ohtaka K."/>
            <person name="Satoh M."/>
            <person name="Sonobe K."/>
            <person name="Ishii M."/>
            <person name="Ohtani R."/>
            <person name="Kanamori-Sato M."/>
            <person name="Honoki R."/>
            <person name="Miyazaki D."/>
            <person name="Mochizuki H."/>
            <person name="Umetsu J."/>
            <person name="Higashi K."/>
            <person name="Shibata D."/>
            <person name="Kamiya Y."/>
            <person name="Sato N."/>
            <person name="Nakamura Y."/>
            <person name="Tabata S."/>
            <person name="Ida S."/>
            <person name="Kurokawa K."/>
            <person name="Ohta H."/>
        </authorList>
    </citation>
    <scope>NUCLEOTIDE SEQUENCE [LARGE SCALE GENOMIC DNA]</scope>
    <source>
        <strain evidence="2 3">NIES-2285</strain>
    </source>
</reference>
<evidence type="ECO:0000313" key="2">
    <source>
        <dbReference type="EMBL" id="GAQ93082.1"/>
    </source>
</evidence>
<feature type="region of interest" description="Disordered" evidence="1">
    <location>
        <begin position="87"/>
        <end position="126"/>
    </location>
</feature>
<keyword evidence="3" id="KW-1185">Reference proteome</keyword>
<dbReference type="AlphaFoldDB" id="A0A1Y1ISQ8"/>
<sequence>MSLRLFPFGLELGKHVWRPEKARAVRGGPLKTTRGQLQKRRSSPEDVDDVTITLAKAASALYDLERLRAEADVALATTVTAFLRGDQEAARSAQNEPNQDRTGEFRSGKVADEPELPPGSRPVYRQ</sequence>
<evidence type="ECO:0000313" key="3">
    <source>
        <dbReference type="Proteomes" id="UP000054558"/>
    </source>
</evidence>
<feature type="compositionally biased region" description="Basic and acidic residues" evidence="1">
    <location>
        <begin position="98"/>
        <end position="112"/>
    </location>
</feature>
<evidence type="ECO:0000256" key="1">
    <source>
        <dbReference type="SAM" id="MobiDB-lite"/>
    </source>
</evidence>
<accession>A0A1Y1ISQ8</accession>